<comment type="caution">
    <text evidence="7">The sequence shown here is derived from an EMBL/GenBank/DDBJ whole genome shotgun (WGS) entry which is preliminary data.</text>
</comment>
<name>A0A9X2RH94_9PROT</name>
<feature type="transmembrane region" description="Helical" evidence="6">
    <location>
        <begin position="201"/>
        <end position="221"/>
    </location>
</feature>
<feature type="transmembrane region" description="Helical" evidence="6">
    <location>
        <begin position="52"/>
        <end position="72"/>
    </location>
</feature>
<proteinExistence type="inferred from homology"/>
<dbReference type="RefSeq" id="WP_256618483.1">
    <property type="nucleotide sequence ID" value="NZ_JANIBC010000002.1"/>
</dbReference>
<reference evidence="7" key="1">
    <citation type="submission" date="2022-07" db="EMBL/GenBank/DDBJ databases">
        <title>Parvularcula maris sp. nov., an algicidal bacterium isolated from seawater.</title>
        <authorList>
            <person name="Li F."/>
        </authorList>
    </citation>
    <scope>NUCLEOTIDE SEQUENCE</scope>
    <source>
        <strain evidence="7">BGMRC 0090</strain>
    </source>
</reference>
<feature type="transmembrane region" description="Helical" evidence="6">
    <location>
        <begin position="20"/>
        <end position="40"/>
    </location>
</feature>
<keyword evidence="8" id="KW-1185">Reference proteome</keyword>
<dbReference type="Proteomes" id="UP001142610">
    <property type="component" value="Unassembled WGS sequence"/>
</dbReference>
<keyword evidence="5 6" id="KW-0472">Membrane</keyword>
<keyword evidence="4 6" id="KW-1133">Transmembrane helix</keyword>
<evidence type="ECO:0000256" key="4">
    <source>
        <dbReference type="ARBA" id="ARBA00022989"/>
    </source>
</evidence>
<sequence>MPNIENYLTFEHWHFDYVRHIFTLTVAVFGAGLVYFLLSARNVAPRYRASSYLSAVVMVSATYEIFSLWLGWDSSFAYNGSEWALVEGKVFSNGYRYANWCIDVPMLLTQLLIVAGFAGQKFWSNWWQFTAAGLLMIFTGYIGQYYEPQVAGLEDGSTMPFWIWGLVSSVFYAWIVYLTIKVTLNPHGDMPVRARKELRNVGILLIVSWTLYPFAYGWPAWQPDADGVVVRQTLYTLADIFSKLVYGVMLGRVALMRSAYEGFPSAIEVGGDQALTSDERKRITA</sequence>
<feature type="transmembrane region" description="Helical" evidence="6">
    <location>
        <begin position="161"/>
        <end position="180"/>
    </location>
</feature>
<feature type="transmembrane region" description="Helical" evidence="6">
    <location>
        <begin position="126"/>
        <end position="146"/>
    </location>
</feature>
<dbReference type="SMART" id="SM01021">
    <property type="entry name" value="Bac_rhodopsin"/>
    <property type="match status" value="1"/>
</dbReference>
<gene>
    <name evidence="7" type="ORF">NOG11_04465</name>
</gene>
<dbReference type="InterPro" id="IPR001425">
    <property type="entry name" value="Arc/bac/fun_rhodopsins"/>
</dbReference>
<dbReference type="EMBL" id="JANIBC010000002">
    <property type="protein sequence ID" value="MCQ8184634.1"/>
    <property type="molecule type" value="Genomic_DNA"/>
</dbReference>
<protein>
    <submittedName>
        <fullName evidence="7">Bacteriorhodopsin-like</fullName>
    </submittedName>
</protein>
<comment type="similarity">
    <text evidence="2">Belongs to the archaeal/bacterial/fungal opsin family.</text>
</comment>
<organism evidence="7 8">
    <name type="scientific">Parvularcula maris</name>
    <dbReference type="NCBI Taxonomy" id="2965077"/>
    <lineage>
        <taxon>Bacteria</taxon>
        <taxon>Pseudomonadati</taxon>
        <taxon>Pseudomonadota</taxon>
        <taxon>Alphaproteobacteria</taxon>
        <taxon>Parvularculales</taxon>
        <taxon>Parvularculaceae</taxon>
        <taxon>Parvularcula</taxon>
    </lineage>
</organism>
<evidence type="ECO:0000256" key="3">
    <source>
        <dbReference type="ARBA" id="ARBA00022692"/>
    </source>
</evidence>
<dbReference type="AlphaFoldDB" id="A0A9X2RH94"/>
<dbReference type="Gene3D" id="1.20.1070.10">
    <property type="entry name" value="Rhodopsin 7-helix transmembrane proteins"/>
    <property type="match status" value="1"/>
</dbReference>
<accession>A0A9X2RH94</accession>
<dbReference type="GO" id="GO:0016020">
    <property type="term" value="C:membrane"/>
    <property type="evidence" value="ECO:0007669"/>
    <property type="project" value="UniProtKB-SubCell"/>
</dbReference>
<evidence type="ECO:0000256" key="5">
    <source>
        <dbReference type="ARBA" id="ARBA00023136"/>
    </source>
</evidence>
<evidence type="ECO:0000256" key="2">
    <source>
        <dbReference type="ARBA" id="ARBA00008130"/>
    </source>
</evidence>
<evidence type="ECO:0000313" key="7">
    <source>
        <dbReference type="EMBL" id="MCQ8184634.1"/>
    </source>
</evidence>
<dbReference type="Pfam" id="PF01036">
    <property type="entry name" value="Bac_rhodopsin"/>
    <property type="match status" value="1"/>
</dbReference>
<feature type="transmembrane region" description="Helical" evidence="6">
    <location>
        <begin position="233"/>
        <end position="255"/>
    </location>
</feature>
<evidence type="ECO:0000256" key="6">
    <source>
        <dbReference type="SAM" id="Phobius"/>
    </source>
</evidence>
<evidence type="ECO:0000313" key="8">
    <source>
        <dbReference type="Proteomes" id="UP001142610"/>
    </source>
</evidence>
<comment type="subcellular location">
    <subcellularLocation>
        <location evidence="1">Membrane</location>
        <topology evidence="1">Multi-pass membrane protein</topology>
    </subcellularLocation>
</comment>
<evidence type="ECO:0000256" key="1">
    <source>
        <dbReference type="ARBA" id="ARBA00004141"/>
    </source>
</evidence>
<feature type="transmembrane region" description="Helical" evidence="6">
    <location>
        <begin position="97"/>
        <end position="119"/>
    </location>
</feature>
<dbReference type="SUPFAM" id="SSF81321">
    <property type="entry name" value="Family A G protein-coupled receptor-like"/>
    <property type="match status" value="1"/>
</dbReference>
<keyword evidence="3 6" id="KW-0812">Transmembrane</keyword>